<dbReference type="RefSeq" id="WP_202703528.1">
    <property type="nucleotide sequence ID" value="NZ_JAJJMN010000001.1"/>
</dbReference>
<sequence length="89" mass="10638">MISILLEDFTNKLFQKLANLSEERELHIRNNIIVLNKVKPQYTVYYFGVNNSIADLEKKGYKEDQGLYDRRIIDYNNDNPENILRAWIM</sequence>
<reference evidence="1" key="1">
    <citation type="submission" date="2021-11" db="EMBL/GenBank/DDBJ databases">
        <title>Description of novel Flavobacterium species.</title>
        <authorList>
            <person name="Saticioglu I.B."/>
            <person name="Ay H."/>
            <person name="Altun S."/>
            <person name="Duman M."/>
        </authorList>
    </citation>
    <scope>NUCLEOTIDE SEQUENCE</scope>
    <source>
        <strain evidence="1">F-126</strain>
    </source>
</reference>
<accession>A0ABS8LZA9</accession>
<dbReference type="EMBL" id="JAJJMN010000001">
    <property type="protein sequence ID" value="MCC9017906.1"/>
    <property type="molecule type" value="Genomic_DNA"/>
</dbReference>
<name>A0ABS8LZA9_9FLAO</name>
<dbReference type="Proteomes" id="UP001430700">
    <property type="component" value="Unassembled WGS sequence"/>
</dbReference>
<evidence type="ECO:0000313" key="2">
    <source>
        <dbReference type="Proteomes" id="UP001430700"/>
    </source>
</evidence>
<evidence type="ECO:0000313" key="1">
    <source>
        <dbReference type="EMBL" id="MCC9017906.1"/>
    </source>
</evidence>
<comment type="caution">
    <text evidence="1">The sequence shown here is derived from an EMBL/GenBank/DDBJ whole genome shotgun (WGS) entry which is preliminary data.</text>
</comment>
<protein>
    <submittedName>
        <fullName evidence="1">Uncharacterized protein</fullName>
    </submittedName>
</protein>
<gene>
    <name evidence="1" type="ORF">LNQ34_08985</name>
</gene>
<organism evidence="1 2">
    <name type="scientific">Flavobacterium lipolyticum</name>
    <dbReference type="NCBI Taxonomy" id="2893754"/>
    <lineage>
        <taxon>Bacteria</taxon>
        <taxon>Pseudomonadati</taxon>
        <taxon>Bacteroidota</taxon>
        <taxon>Flavobacteriia</taxon>
        <taxon>Flavobacteriales</taxon>
        <taxon>Flavobacteriaceae</taxon>
        <taxon>Flavobacterium</taxon>
    </lineage>
</organism>
<proteinExistence type="predicted"/>
<keyword evidence="2" id="KW-1185">Reference proteome</keyword>